<proteinExistence type="predicted"/>
<evidence type="ECO:0000256" key="1">
    <source>
        <dbReference type="SAM" id="MobiDB-lite"/>
    </source>
</evidence>
<dbReference type="AlphaFoldDB" id="A0A160NXF5"/>
<gene>
    <name evidence="2" type="ORF">SLA_1563</name>
</gene>
<keyword evidence="3" id="KW-1185">Reference proteome</keyword>
<name>A0A160NXF5_STRLU</name>
<feature type="region of interest" description="Disordered" evidence="1">
    <location>
        <begin position="185"/>
        <end position="218"/>
    </location>
</feature>
<dbReference type="EMBL" id="AP017424">
    <property type="protein sequence ID" value="BAU82501.1"/>
    <property type="molecule type" value="Genomic_DNA"/>
</dbReference>
<organism evidence="2 3">
    <name type="scientific">Streptomyces laurentii</name>
    <dbReference type="NCBI Taxonomy" id="39478"/>
    <lineage>
        <taxon>Bacteria</taxon>
        <taxon>Bacillati</taxon>
        <taxon>Actinomycetota</taxon>
        <taxon>Actinomycetes</taxon>
        <taxon>Kitasatosporales</taxon>
        <taxon>Streptomycetaceae</taxon>
        <taxon>Streptomyces</taxon>
    </lineage>
</organism>
<evidence type="ECO:0000313" key="2">
    <source>
        <dbReference type="EMBL" id="BAU82501.1"/>
    </source>
</evidence>
<accession>A0A160NXF5</accession>
<protein>
    <submittedName>
        <fullName evidence="2">Transcriptional regulator phhR</fullName>
    </submittedName>
</protein>
<reference evidence="2 3" key="1">
    <citation type="journal article" date="2016" name="Genome Announc.">
        <title>Complete Genome Sequence of Thiostrepton-Producing Streptomyces laurentii ATCC 31255.</title>
        <authorList>
            <person name="Doi K."/>
            <person name="Fujino Y."/>
            <person name="Nagayoshi Y."/>
            <person name="Ohshima T."/>
            <person name="Ogata S."/>
        </authorList>
    </citation>
    <scope>NUCLEOTIDE SEQUENCE [LARGE SCALE GENOMIC DNA]</scope>
    <source>
        <strain evidence="2 3">ATCC 31255</strain>
    </source>
</reference>
<evidence type="ECO:0000313" key="3">
    <source>
        <dbReference type="Proteomes" id="UP000217676"/>
    </source>
</evidence>
<sequence length="218" mass="21683">MSSGNGSVTLFRMPVPGLQGQPIQERLKQAGQLSEQIGSAAQGVTDPPSSAIGKAFSNVLSSIAQDHSMQDVEGSVQDLQGALTASGDILAGGATEILQHARDTETAAANAVHAFDDTALGAPVTDALNALEDLFVEIGRVAGEVSAALPAVPTGAALITAIDSVGTAMRQSAQVVYQAVDMIESGGVPEPGEADEPGIPGPAGPAPSQANRPGPGGA</sequence>
<dbReference type="KEGG" id="slau:SLA_1563"/>
<dbReference type="Proteomes" id="UP000217676">
    <property type="component" value="Chromosome"/>
</dbReference>